<evidence type="ECO:0000313" key="3">
    <source>
        <dbReference type="Proteomes" id="UP000606044"/>
    </source>
</evidence>
<dbReference type="EMBL" id="BMCT01000001">
    <property type="protein sequence ID" value="GGF45507.1"/>
    <property type="molecule type" value="Genomic_DNA"/>
</dbReference>
<reference evidence="2" key="2">
    <citation type="submission" date="2020-09" db="EMBL/GenBank/DDBJ databases">
        <authorList>
            <person name="Sun Q."/>
            <person name="Sedlacek I."/>
        </authorList>
    </citation>
    <scope>NUCLEOTIDE SEQUENCE</scope>
    <source>
        <strain evidence="2">CCM 7897</strain>
    </source>
</reference>
<reference evidence="2" key="1">
    <citation type="journal article" date="2014" name="Int. J. Syst. Evol. Microbiol.">
        <title>Complete genome sequence of Corynebacterium casei LMG S-19264T (=DSM 44701T), isolated from a smear-ripened cheese.</title>
        <authorList>
            <consortium name="US DOE Joint Genome Institute (JGI-PGF)"/>
            <person name="Walter F."/>
            <person name="Albersmeier A."/>
            <person name="Kalinowski J."/>
            <person name="Ruckert C."/>
        </authorList>
    </citation>
    <scope>NUCLEOTIDE SEQUENCE</scope>
    <source>
        <strain evidence="2">CCM 7897</strain>
    </source>
</reference>
<accession>A0A917BLI2</accession>
<feature type="region of interest" description="Disordered" evidence="1">
    <location>
        <begin position="1"/>
        <end position="28"/>
    </location>
</feature>
<dbReference type="InterPro" id="IPR021558">
    <property type="entry name" value="MazE-like"/>
</dbReference>
<protein>
    <submittedName>
        <fullName evidence="2">Antitoxin MazE</fullName>
    </submittedName>
</protein>
<name>A0A917BLI2_9HYPH</name>
<dbReference type="AlphaFoldDB" id="A0A917BLI2"/>
<organism evidence="2 3">
    <name type="scientific">Azorhizobium oxalatiphilum</name>
    <dbReference type="NCBI Taxonomy" id="980631"/>
    <lineage>
        <taxon>Bacteria</taxon>
        <taxon>Pseudomonadati</taxon>
        <taxon>Pseudomonadota</taxon>
        <taxon>Alphaproteobacteria</taxon>
        <taxon>Hyphomicrobiales</taxon>
        <taxon>Xanthobacteraceae</taxon>
        <taxon>Azorhizobium</taxon>
    </lineage>
</organism>
<dbReference type="Proteomes" id="UP000606044">
    <property type="component" value="Unassembled WGS sequence"/>
</dbReference>
<keyword evidence="3" id="KW-1185">Reference proteome</keyword>
<proteinExistence type="predicted"/>
<sequence>MTSSPEPKPSLAGKSSREKTRARNAAMRAQGLRPVTIWVPDVNSPAFKAEAARQSRLVAESPHDAEDQAFIDAVTDWSEE</sequence>
<evidence type="ECO:0000256" key="1">
    <source>
        <dbReference type="SAM" id="MobiDB-lite"/>
    </source>
</evidence>
<gene>
    <name evidence="2" type="primary">mazE</name>
    <name evidence="2" type="ORF">GCM10007301_01270</name>
</gene>
<evidence type="ECO:0000313" key="2">
    <source>
        <dbReference type="EMBL" id="GGF45507.1"/>
    </source>
</evidence>
<comment type="caution">
    <text evidence="2">The sequence shown here is derived from an EMBL/GenBank/DDBJ whole genome shotgun (WGS) entry which is preliminary data.</text>
</comment>
<dbReference type="RefSeq" id="WP_188574431.1">
    <property type="nucleotide sequence ID" value="NZ_BMCT01000001.1"/>
</dbReference>
<dbReference type="Pfam" id="PF11455">
    <property type="entry name" value="MazE-like"/>
    <property type="match status" value="1"/>
</dbReference>